<proteinExistence type="predicted"/>
<protein>
    <recommendedName>
        <fullName evidence="4">DUF5640 domain-containing protein</fullName>
    </recommendedName>
</protein>
<comment type="caution">
    <text evidence="2">The sequence shown here is derived from an EMBL/GenBank/DDBJ whole genome shotgun (WGS) entry which is preliminary data.</text>
</comment>
<keyword evidence="3" id="KW-1185">Reference proteome</keyword>
<feature type="signal peptide" evidence="1">
    <location>
        <begin position="1"/>
        <end position="26"/>
    </location>
</feature>
<keyword evidence="1" id="KW-0732">Signal</keyword>
<dbReference type="AlphaFoldDB" id="A0A0M2NLG8"/>
<accession>A0A0M2NLG8</accession>
<dbReference type="RefSeq" id="WP_046442650.1">
    <property type="nucleotide sequence ID" value="NZ_LAYJ01000063.1"/>
</dbReference>
<evidence type="ECO:0000313" key="3">
    <source>
        <dbReference type="Proteomes" id="UP000034076"/>
    </source>
</evidence>
<evidence type="ECO:0000313" key="2">
    <source>
        <dbReference type="EMBL" id="KKI51821.1"/>
    </source>
</evidence>
<gene>
    <name evidence="2" type="ORF">CHK_0706</name>
</gene>
<evidence type="ECO:0008006" key="4">
    <source>
        <dbReference type="Google" id="ProtNLM"/>
    </source>
</evidence>
<dbReference type="PROSITE" id="PS51257">
    <property type="entry name" value="PROKAR_LIPOPROTEIN"/>
    <property type="match status" value="1"/>
</dbReference>
<organism evidence="2 3">
    <name type="scientific">Christensenella hongkongensis</name>
    <dbReference type="NCBI Taxonomy" id="270498"/>
    <lineage>
        <taxon>Bacteria</taxon>
        <taxon>Bacillati</taxon>
        <taxon>Bacillota</taxon>
        <taxon>Clostridia</taxon>
        <taxon>Christensenellales</taxon>
        <taxon>Christensenellaceae</taxon>
        <taxon>Christensenella</taxon>
    </lineage>
</organism>
<feature type="chain" id="PRO_5039376266" description="DUF5640 domain-containing protein" evidence="1">
    <location>
        <begin position="27"/>
        <end position="124"/>
    </location>
</feature>
<name>A0A0M2NLG8_9FIRM</name>
<dbReference type="Proteomes" id="UP000034076">
    <property type="component" value="Unassembled WGS sequence"/>
</dbReference>
<sequence>MKKILTIVLCVVLAVALLGCSGNNNPIIGEWKYVYDELPVLLGIENEDMLKNPDDYGLVIVESIEFKSDGTYSIKLTDGTISETGKYKVEDDKIMVVGNETSGDYVAFTIEGDTLKGDGVHLEK</sequence>
<dbReference type="EMBL" id="LAYJ01000063">
    <property type="protein sequence ID" value="KKI51821.1"/>
    <property type="molecule type" value="Genomic_DNA"/>
</dbReference>
<reference evidence="2 3" key="1">
    <citation type="submission" date="2015-04" db="EMBL/GenBank/DDBJ databases">
        <title>Draft genome sequence of bacteremic isolate Catabacter hongkongensis type strain HKU16T.</title>
        <authorList>
            <person name="Lau S.K."/>
            <person name="Teng J.L."/>
            <person name="Huang Y."/>
            <person name="Curreem S.O."/>
            <person name="Tsui S.K."/>
            <person name="Woo P.C."/>
        </authorList>
    </citation>
    <scope>NUCLEOTIDE SEQUENCE [LARGE SCALE GENOMIC DNA]</scope>
    <source>
        <strain evidence="2 3">HKU16</strain>
    </source>
</reference>
<evidence type="ECO:0000256" key="1">
    <source>
        <dbReference type="SAM" id="SignalP"/>
    </source>
</evidence>